<dbReference type="AlphaFoldDB" id="A0A345USV5"/>
<organism evidence="1 2">
    <name type="scientific">Pseudomonas fluorescens</name>
    <dbReference type="NCBI Taxonomy" id="294"/>
    <lineage>
        <taxon>Bacteria</taxon>
        <taxon>Pseudomonadati</taxon>
        <taxon>Pseudomonadota</taxon>
        <taxon>Gammaproteobacteria</taxon>
        <taxon>Pseudomonadales</taxon>
        <taxon>Pseudomonadaceae</taxon>
        <taxon>Pseudomonas</taxon>
    </lineage>
</organism>
<dbReference type="EMBL" id="CP022313">
    <property type="protein sequence ID" value="AXJ03557.1"/>
    <property type="molecule type" value="Genomic_DNA"/>
</dbReference>
<name>A0A345USV5_PSEFL</name>
<protein>
    <submittedName>
        <fullName evidence="1">Uncharacterized protein</fullName>
    </submittedName>
</protein>
<proteinExistence type="predicted"/>
<dbReference type="RefSeq" id="WP_115076739.1">
    <property type="nucleotide sequence ID" value="NZ_CP022313.1"/>
</dbReference>
<reference evidence="1 2" key="1">
    <citation type="submission" date="2017-07" db="EMBL/GenBank/DDBJ databases">
        <title>Genome sequence of Pseudomonas NEP1.</title>
        <authorList>
            <person name="Nascimento F.X."/>
        </authorList>
    </citation>
    <scope>NUCLEOTIDE SEQUENCE [LARGE SCALE GENOMIC DNA]</scope>
    <source>
        <strain evidence="1 2">NEP1</strain>
    </source>
</reference>
<dbReference type="Proteomes" id="UP000254535">
    <property type="component" value="Chromosome"/>
</dbReference>
<accession>A0A345USV5</accession>
<evidence type="ECO:0000313" key="2">
    <source>
        <dbReference type="Proteomes" id="UP000254535"/>
    </source>
</evidence>
<evidence type="ECO:0000313" key="1">
    <source>
        <dbReference type="EMBL" id="AXJ03557.1"/>
    </source>
</evidence>
<gene>
    <name evidence="1" type="ORF">CFN16_05255</name>
</gene>
<sequence length="173" mass="18822">MPAPIQQPSQLFTAMATALRNNPDLNMQVGNHNDFTAPGDKAWVLIDIERNAPGERAANGRIAHVLTLSLQVIPAVSATAFAACDLIAALKNLVTDNRWGLPGDQCDLPMNIDGMPSLLIRADQPNKAWTLSFNQTLYLGPTLLDDPLGTPKFARTWEVSDIDDPDQYTSLEA</sequence>